<evidence type="ECO:0000313" key="4">
    <source>
        <dbReference type="EMBL" id="GEN30863.1"/>
    </source>
</evidence>
<keyword evidence="2" id="KW-0732">Signal</keyword>
<dbReference type="InterPro" id="IPR013783">
    <property type="entry name" value="Ig-like_fold"/>
</dbReference>
<dbReference type="Proteomes" id="UP000321491">
    <property type="component" value="Unassembled WGS sequence"/>
</dbReference>
<keyword evidence="5" id="KW-1185">Reference proteome</keyword>
<evidence type="ECO:0000256" key="1">
    <source>
        <dbReference type="ARBA" id="ARBA00001947"/>
    </source>
</evidence>
<dbReference type="Gene3D" id="2.60.40.10">
    <property type="entry name" value="Immunoglobulins"/>
    <property type="match status" value="1"/>
</dbReference>
<dbReference type="CDD" id="cd03143">
    <property type="entry name" value="A4_beta-galactosidase_middle_domain"/>
    <property type="match status" value="1"/>
</dbReference>
<protein>
    <submittedName>
        <fullName evidence="4">PIG-L domain-containing protein</fullName>
    </submittedName>
</protein>
<dbReference type="InterPro" id="IPR003737">
    <property type="entry name" value="GlcNAc_PI_deacetylase-related"/>
</dbReference>
<organism evidence="4 5">
    <name type="scientific">Cerasibacillus quisquiliarum</name>
    <dbReference type="NCBI Taxonomy" id="227865"/>
    <lineage>
        <taxon>Bacteria</taxon>
        <taxon>Bacillati</taxon>
        <taxon>Bacillota</taxon>
        <taxon>Bacilli</taxon>
        <taxon>Bacillales</taxon>
        <taxon>Bacillaceae</taxon>
        <taxon>Cerasibacillus</taxon>
    </lineage>
</organism>
<reference evidence="4 5" key="1">
    <citation type="submission" date="2019-07" db="EMBL/GenBank/DDBJ databases">
        <title>Whole genome shotgun sequence of Cerasibacillus quisquiliarum NBRC 102429.</title>
        <authorList>
            <person name="Hosoyama A."/>
            <person name="Uohara A."/>
            <person name="Ohji S."/>
            <person name="Ichikawa N."/>
        </authorList>
    </citation>
    <scope>NUCLEOTIDE SEQUENCE [LARGE SCALE GENOMIC DNA]</scope>
    <source>
        <strain evidence="4 5">NBRC 102429</strain>
    </source>
</reference>
<comment type="cofactor">
    <cofactor evidence="1">
        <name>Zn(2+)</name>
        <dbReference type="ChEBI" id="CHEBI:29105"/>
    </cofactor>
</comment>
<feature type="chain" id="PRO_5021704979" evidence="2">
    <location>
        <begin position="34"/>
        <end position="845"/>
    </location>
</feature>
<dbReference type="InterPro" id="IPR018905">
    <property type="entry name" value="A-galactase_NEW3"/>
</dbReference>
<evidence type="ECO:0000313" key="5">
    <source>
        <dbReference type="Proteomes" id="UP000321491"/>
    </source>
</evidence>
<comment type="caution">
    <text evidence="4">The sequence shown here is derived from an EMBL/GenBank/DDBJ whole genome shotgun (WGS) entry which is preliminary data.</text>
</comment>
<dbReference type="OrthoDB" id="9759749at2"/>
<dbReference type="InterPro" id="IPR029062">
    <property type="entry name" value="Class_I_gatase-like"/>
</dbReference>
<proteinExistence type="predicted"/>
<evidence type="ECO:0000259" key="3">
    <source>
        <dbReference type="Pfam" id="PF10633"/>
    </source>
</evidence>
<dbReference type="SUPFAM" id="SSF52317">
    <property type="entry name" value="Class I glutamine amidotransferase-like"/>
    <property type="match status" value="1"/>
</dbReference>
<accession>A0A511UZH0</accession>
<dbReference type="InterPro" id="IPR024078">
    <property type="entry name" value="LmbE-like_dom_sf"/>
</dbReference>
<evidence type="ECO:0000256" key="2">
    <source>
        <dbReference type="SAM" id="SignalP"/>
    </source>
</evidence>
<dbReference type="Gene3D" id="3.40.50.10320">
    <property type="entry name" value="LmbE-like"/>
    <property type="match status" value="1"/>
</dbReference>
<gene>
    <name evidence="4" type="ORF">CQU01_11010</name>
</gene>
<name>A0A511UZH0_9BACI</name>
<dbReference type="SUPFAM" id="SSF102588">
    <property type="entry name" value="LmbE-like"/>
    <property type="match status" value="1"/>
</dbReference>
<dbReference type="Pfam" id="PF02585">
    <property type="entry name" value="PIG-L"/>
    <property type="match status" value="1"/>
</dbReference>
<dbReference type="AlphaFoldDB" id="A0A511UZH0"/>
<dbReference type="EMBL" id="BJXW01000011">
    <property type="protein sequence ID" value="GEN30863.1"/>
    <property type="molecule type" value="Genomic_DNA"/>
</dbReference>
<sequence>MQYKNVRAYNLCRFCSVVLSVVLLLTMVTTTFAKPKDYTTTEDRELWNELKPLSTTVTFLNTGAHPDDERSDFLAYLSRGLGVKTASLIANRGEGGQNEIGNELGDALGIIRSNEMIEASKITGVKAYHLSNTTSDPIYDFGFSKSPDETLEKWGEELTYERFIRFIRTYKPDIVMPSFRNVDSQHGHHRAITILSERAFEDAANPNVFPEHFEEGLSTWQIKKLYLPAESKETSTTSIEIGNYDPIYGMTYPQLGEMSRYMHKSQGMGRDIPVEPRQVHLELVKTSVESNNQELFSGIPYDFREWGQLINYKGLSNQLSQLQEKLDYLVSLYPNRESVYNESLLVLDEIQKLITKVRKAKLNDSLKEDLLHKLEIKESQLNDVIFISSNLEVTLSIDTNVLTRGEEVTVTVELLNNGSQRIKHIQTTLETPAQWFNEGIVKLKHLDPGKKERLQFKITVSEDEAFYHPYKEDFIKSLITFKDKGVEVKSLIEFEDTVAVLPKLSLSTQPESIIVNTLDIQEEIPVTVKVKNYASKGTSATVSLNLPEGWTSNPKQKDVFLEERLSEKEVILNIKPPKHVKKGEFNITAKAETDGEIFDNTVQEISYDHINNEYFIYQSTIKAAAFDLNIPDQLKVGYIESGFDNIANHLIDLGFDVTKLSETELSRGDLSIYDTIVVGIRANLSRPDLVENNQSLLDYVRNGGHVVMQYHKPGDNWDTIRTPPYPIKIGTPSIRWRVTDETAPVTMLNPDHKLFNYPNKITESDWDHWVQERGLYFPMEWDKKYETFVSMGDPNEEPLTSGILMAKYGQGTYLYTSLVFYRQLDHQVAGGYRIFTNLISYGLEQ</sequence>
<feature type="domain" description="Alpha-galactosidase NEW3" evidence="3">
    <location>
        <begin position="403"/>
        <end position="463"/>
    </location>
</feature>
<dbReference type="RefSeq" id="WP_146936539.1">
    <property type="nucleotide sequence ID" value="NZ_BJXW01000011.1"/>
</dbReference>
<feature type="signal peptide" evidence="2">
    <location>
        <begin position="1"/>
        <end position="33"/>
    </location>
</feature>
<dbReference type="Pfam" id="PF10633">
    <property type="entry name" value="NPCBM_assoc"/>
    <property type="match status" value="1"/>
</dbReference>